<dbReference type="InterPro" id="IPR036291">
    <property type="entry name" value="NAD(P)-bd_dom_sf"/>
</dbReference>
<dbReference type="Pfam" id="PF23297">
    <property type="entry name" value="ACP_SdgA_C"/>
    <property type="match status" value="1"/>
</dbReference>
<evidence type="ECO:0000256" key="2">
    <source>
        <dbReference type="ARBA" id="ARBA00022553"/>
    </source>
</evidence>
<feature type="domain" description="Carrier" evidence="4">
    <location>
        <begin position="386"/>
        <end position="463"/>
    </location>
</feature>
<dbReference type="Proteomes" id="UP000824596">
    <property type="component" value="Unassembled WGS sequence"/>
</dbReference>
<reference evidence="5" key="1">
    <citation type="submission" date="2021-09" db="EMBL/GenBank/DDBJ databases">
        <title>A high-quality genome of the endoparasitic fungus Hirsutella rhossiliensis with a comparison of Hirsutella genomes reveals transposable elements contributing to genome size variation.</title>
        <authorList>
            <person name="Lin R."/>
            <person name="Jiao Y."/>
            <person name="Sun X."/>
            <person name="Ling J."/>
            <person name="Xie B."/>
            <person name="Cheng X."/>
        </authorList>
    </citation>
    <scope>NUCLEOTIDE SEQUENCE</scope>
    <source>
        <strain evidence="5">HR02</strain>
    </source>
</reference>
<protein>
    <submittedName>
        <fullName evidence="5">KR domain-containing protein</fullName>
    </submittedName>
</protein>
<comment type="caution">
    <text evidence="5">The sequence shown here is derived from an EMBL/GenBank/DDBJ whole genome shotgun (WGS) entry which is preliminary data.</text>
</comment>
<dbReference type="PANTHER" id="PTHR43775">
    <property type="entry name" value="FATTY ACID SYNTHASE"/>
    <property type="match status" value="1"/>
</dbReference>
<evidence type="ECO:0000256" key="1">
    <source>
        <dbReference type="ARBA" id="ARBA00022450"/>
    </source>
</evidence>
<name>A0A9P8SM40_9HYPO</name>
<gene>
    <name evidence="5" type="ORF">HRG_00218</name>
</gene>
<evidence type="ECO:0000256" key="3">
    <source>
        <dbReference type="ARBA" id="ARBA00023002"/>
    </source>
</evidence>
<dbReference type="SUPFAM" id="SSF47336">
    <property type="entry name" value="ACP-like"/>
    <property type="match status" value="1"/>
</dbReference>
<dbReference type="InterPro" id="IPR020806">
    <property type="entry name" value="PKS_PP-bd"/>
</dbReference>
<dbReference type="Pfam" id="PF08659">
    <property type="entry name" value="KR"/>
    <property type="match status" value="1"/>
</dbReference>
<keyword evidence="2" id="KW-0597">Phosphoprotein</keyword>
<dbReference type="AlphaFoldDB" id="A0A9P8SM40"/>
<proteinExistence type="predicted"/>
<evidence type="ECO:0000313" key="5">
    <source>
        <dbReference type="EMBL" id="KAH0967576.1"/>
    </source>
</evidence>
<organism evidence="5 6">
    <name type="scientific">Hirsutella rhossiliensis</name>
    <dbReference type="NCBI Taxonomy" id="111463"/>
    <lineage>
        <taxon>Eukaryota</taxon>
        <taxon>Fungi</taxon>
        <taxon>Dikarya</taxon>
        <taxon>Ascomycota</taxon>
        <taxon>Pezizomycotina</taxon>
        <taxon>Sordariomycetes</taxon>
        <taxon>Hypocreomycetidae</taxon>
        <taxon>Hypocreales</taxon>
        <taxon>Ophiocordycipitaceae</taxon>
        <taxon>Hirsutella</taxon>
    </lineage>
</organism>
<dbReference type="PANTHER" id="PTHR43775:SF13">
    <property type="entry name" value="POLYKETIDE SYNTHASE 1"/>
    <property type="match status" value="1"/>
</dbReference>
<dbReference type="GeneID" id="68349347"/>
<dbReference type="Gene3D" id="1.10.1200.10">
    <property type="entry name" value="ACP-like"/>
    <property type="match status" value="1"/>
</dbReference>
<keyword evidence="3" id="KW-0560">Oxidoreductase</keyword>
<dbReference type="RefSeq" id="XP_044725089.1">
    <property type="nucleotide sequence ID" value="XM_044858689.1"/>
</dbReference>
<dbReference type="OrthoDB" id="5153882at2759"/>
<accession>A0A9P8SM40</accession>
<dbReference type="PROSITE" id="PS50075">
    <property type="entry name" value="CARRIER"/>
    <property type="match status" value="1"/>
</dbReference>
<dbReference type="InterPro" id="IPR013968">
    <property type="entry name" value="PKS_KR"/>
</dbReference>
<dbReference type="EMBL" id="JAIZPD010000001">
    <property type="protein sequence ID" value="KAH0967576.1"/>
    <property type="molecule type" value="Genomic_DNA"/>
</dbReference>
<dbReference type="PROSITE" id="PS00012">
    <property type="entry name" value="PHOSPHOPANTETHEINE"/>
    <property type="match status" value="1"/>
</dbReference>
<dbReference type="GO" id="GO:0004312">
    <property type="term" value="F:fatty acid synthase activity"/>
    <property type="evidence" value="ECO:0007669"/>
    <property type="project" value="TreeGrafter"/>
</dbReference>
<dbReference type="SUPFAM" id="SSF51735">
    <property type="entry name" value="NAD(P)-binding Rossmann-fold domains"/>
    <property type="match status" value="1"/>
</dbReference>
<dbReference type="InterPro" id="IPR050091">
    <property type="entry name" value="PKS_NRPS_Biosynth_Enz"/>
</dbReference>
<dbReference type="GO" id="GO:0006633">
    <property type="term" value="P:fatty acid biosynthetic process"/>
    <property type="evidence" value="ECO:0007669"/>
    <property type="project" value="TreeGrafter"/>
</dbReference>
<dbReference type="Gene3D" id="3.40.50.720">
    <property type="entry name" value="NAD(P)-binding Rossmann-like Domain"/>
    <property type="match status" value="1"/>
</dbReference>
<dbReference type="InterPro" id="IPR006162">
    <property type="entry name" value="Ppantetheine_attach_site"/>
</dbReference>
<evidence type="ECO:0000313" key="6">
    <source>
        <dbReference type="Proteomes" id="UP000824596"/>
    </source>
</evidence>
<evidence type="ECO:0000259" key="4">
    <source>
        <dbReference type="PROSITE" id="PS50075"/>
    </source>
</evidence>
<dbReference type="GO" id="GO:0044550">
    <property type="term" value="P:secondary metabolite biosynthetic process"/>
    <property type="evidence" value="ECO:0007669"/>
    <property type="project" value="TreeGrafter"/>
</dbReference>
<keyword evidence="6" id="KW-1185">Reference proteome</keyword>
<sequence length="475" mass="51101">MAKFDENCTFSSVDLTLLASKRPKIMSRVLVAVMDLLTKKVVKPIGPISTVGIGEVEAALRMLQSGKTSGKLIVSHTASNQKVKATHPSQTSYLPPDGTYVIIGGTGGVGKSLARRMVLRGARHVVLLSRCSAMTSELQQLIQDCHSEGASIHVRQCDASDGAQVSALVKELQGVLPAVRGVIHAAMVLKDILFEKMTFDEYQDVVRPKVDSAWNFHESLLDHPLDFFIVLSSVAGIIGNRGQAAYAAANTFLDAFALHRRRRGLAATSLNLTAISDVGYLTQDKGKQAEVMKNISGSSMSEQELLALVEAAIQGKVGTACDEQCITGLKFSNPAALPYYSSDRKFTYLRNEALVKVTQDTGPAELANLTISQKLSLASDSGQAQEIVTQGLQKKLGAILMVSDEVMAAQMETTAMTAFGLDSLTAIELRNWVGKELQAHLQVLELLTGGSLRDLAATVLKKTKISGVWSNRDQT</sequence>
<dbReference type="InterPro" id="IPR009081">
    <property type="entry name" value="PP-bd_ACP"/>
</dbReference>
<dbReference type="SMART" id="SM00823">
    <property type="entry name" value="PKS_PP"/>
    <property type="match status" value="1"/>
</dbReference>
<keyword evidence="1" id="KW-0596">Phosphopantetheine</keyword>
<dbReference type="InterPro" id="IPR057326">
    <property type="entry name" value="KR_dom"/>
</dbReference>
<dbReference type="GO" id="GO:0016491">
    <property type="term" value="F:oxidoreductase activity"/>
    <property type="evidence" value="ECO:0007669"/>
    <property type="project" value="UniProtKB-KW"/>
</dbReference>
<dbReference type="InterPro" id="IPR036736">
    <property type="entry name" value="ACP-like_sf"/>
</dbReference>
<dbReference type="SMART" id="SM00822">
    <property type="entry name" value="PKS_KR"/>
    <property type="match status" value="1"/>
</dbReference>
<dbReference type="GO" id="GO:0031177">
    <property type="term" value="F:phosphopantetheine binding"/>
    <property type="evidence" value="ECO:0007669"/>
    <property type="project" value="InterPro"/>
</dbReference>